<name>A5DB87_PICGU</name>
<organism evidence="2 3">
    <name type="scientific">Meyerozyma guilliermondii (strain ATCC 6260 / CBS 566 / DSM 6381 / JCM 1539 / NBRC 10279 / NRRL Y-324)</name>
    <name type="common">Yeast</name>
    <name type="synonym">Candida guilliermondii</name>
    <dbReference type="NCBI Taxonomy" id="294746"/>
    <lineage>
        <taxon>Eukaryota</taxon>
        <taxon>Fungi</taxon>
        <taxon>Dikarya</taxon>
        <taxon>Ascomycota</taxon>
        <taxon>Saccharomycotina</taxon>
        <taxon>Pichiomycetes</taxon>
        <taxon>Debaryomycetaceae</taxon>
        <taxon>Meyerozyma</taxon>
    </lineage>
</organism>
<dbReference type="eggNOG" id="ENOG502S3TQ">
    <property type="taxonomic scope" value="Eukaryota"/>
</dbReference>
<dbReference type="EMBL" id="CH408155">
    <property type="protein sequence ID" value="EDK36444.2"/>
    <property type="molecule type" value="Genomic_DNA"/>
</dbReference>
<dbReference type="HOGENOM" id="CLU_097985_0_0_1"/>
<keyword evidence="3" id="KW-1185">Reference proteome</keyword>
<accession>A5DB87</accession>
<evidence type="ECO:0000313" key="3">
    <source>
        <dbReference type="Proteomes" id="UP000001997"/>
    </source>
</evidence>
<dbReference type="OMA" id="HIIAGMM"/>
<dbReference type="OrthoDB" id="3981113at2759"/>
<protein>
    <submittedName>
        <fullName evidence="2">Uncharacterized protein</fullName>
    </submittedName>
</protein>
<dbReference type="GeneID" id="5128932"/>
<dbReference type="KEGG" id="pgu:PGUG_00542"/>
<dbReference type="RefSeq" id="XP_001487165.2">
    <property type="nucleotide sequence ID" value="XM_001487115.1"/>
</dbReference>
<gene>
    <name evidence="2" type="ORF">PGUG_00542</name>
</gene>
<dbReference type="InParanoid" id="A5DB87"/>
<evidence type="ECO:0000256" key="1">
    <source>
        <dbReference type="SAM" id="MobiDB-lite"/>
    </source>
</evidence>
<sequence length="258" mass="28323">MSHPAASVKSIYSGKVNLDREGMDPYGYDEDMDDIHDKIESPSSHVSNLSVSSRNLRTLNDTMVQPPNNKLMYKQDSSTNISIASSSSDYQNNVNDLNDVTNLSVDITSDTSSPAGMDRNQETVQFEGSRPMSRNSTTSCLSTTATKDGVEGKRFHRYGPSPYSAAIIQNMIQTHNLQEDYSPSYAAKPQLSGTPGYGIPFSPSVADSNNMSSVSLQTTNAEFDGEPGERRMIQIEEYSNSVPPVSLKEKINLLDNDR</sequence>
<reference evidence="2 3" key="1">
    <citation type="journal article" date="2009" name="Nature">
        <title>Evolution of pathogenicity and sexual reproduction in eight Candida genomes.</title>
        <authorList>
            <person name="Butler G."/>
            <person name="Rasmussen M.D."/>
            <person name="Lin M.F."/>
            <person name="Santos M.A."/>
            <person name="Sakthikumar S."/>
            <person name="Munro C.A."/>
            <person name="Rheinbay E."/>
            <person name="Grabherr M."/>
            <person name="Forche A."/>
            <person name="Reedy J.L."/>
            <person name="Agrafioti I."/>
            <person name="Arnaud M.B."/>
            <person name="Bates S."/>
            <person name="Brown A.J."/>
            <person name="Brunke S."/>
            <person name="Costanzo M.C."/>
            <person name="Fitzpatrick D.A."/>
            <person name="de Groot P.W."/>
            <person name="Harris D."/>
            <person name="Hoyer L.L."/>
            <person name="Hube B."/>
            <person name="Klis F.M."/>
            <person name="Kodira C."/>
            <person name="Lennard N."/>
            <person name="Logue M.E."/>
            <person name="Martin R."/>
            <person name="Neiman A.M."/>
            <person name="Nikolaou E."/>
            <person name="Quail M.A."/>
            <person name="Quinn J."/>
            <person name="Santos M.C."/>
            <person name="Schmitzberger F.F."/>
            <person name="Sherlock G."/>
            <person name="Shah P."/>
            <person name="Silverstein K.A."/>
            <person name="Skrzypek M.S."/>
            <person name="Soll D."/>
            <person name="Staggs R."/>
            <person name="Stansfield I."/>
            <person name="Stumpf M.P."/>
            <person name="Sudbery P.E."/>
            <person name="Srikantha T."/>
            <person name="Zeng Q."/>
            <person name="Berman J."/>
            <person name="Berriman M."/>
            <person name="Heitman J."/>
            <person name="Gow N.A."/>
            <person name="Lorenz M.C."/>
            <person name="Birren B.W."/>
            <person name="Kellis M."/>
            <person name="Cuomo C.A."/>
        </authorList>
    </citation>
    <scope>NUCLEOTIDE SEQUENCE [LARGE SCALE GENOMIC DNA]</scope>
    <source>
        <strain evidence="3">ATCC 6260 / CBS 566 / DSM 6381 / JCM 1539 / NBRC 10279 / NRRL Y-324</strain>
    </source>
</reference>
<dbReference type="AlphaFoldDB" id="A5DB87"/>
<dbReference type="Proteomes" id="UP000001997">
    <property type="component" value="Unassembled WGS sequence"/>
</dbReference>
<dbReference type="VEuPathDB" id="FungiDB:PGUG_00542"/>
<evidence type="ECO:0000313" key="2">
    <source>
        <dbReference type="EMBL" id="EDK36444.2"/>
    </source>
</evidence>
<proteinExistence type="predicted"/>
<feature type="region of interest" description="Disordered" evidence="1">
    <location>
        <begin position="124"/>
        <end position="143"/>
    </location>
</feature>